<proteinExistence type="predicted"/>
<feature type="region of interest" description="Disordered" evidence="1">
    <location>
        <begin position="167"/>
        <end position="211"/>
    </location>
</feature>
<dbReference type="InParanoid" id="A0A1Y2DTW6"/>
<gene>
    <name evidence="3" type="ORF">BCR38DRAFT_372584</name>
</gene>
<feature type="compositionally biased region" description="Low complexity" evidence="1">
    <location>
        <begin position="171"/>
        <end position="205"/>
    </location>
</feature>
<dbReference type="Proteomes" id="UP000193689">
    <property type="component" value="Unassembled WGS sequence"/>
</dbReference>
<feature type="transmembrane region" description="Helical" evidence="2">
    <location>
        <begin position="218"/>
        <end position="241"/>
    </location>
</feature>
<dbReference type="STRING" id="1141098.A0A1Y2DTW6"/>
<keyword evidence="2" id="KW-0812">Transmembrane</keyword>
<name>A0A1Y2DTW6_9PEZI</name>
<protein>
    <submittedName>
        <fullName evidence="3">Uncharacterized protein</fullName>
    </submittedName>
</protein>
<keyword evidence="2" id="KW-1133">Transmembrane helix</keyword>
<comment type="caution">
    <text evidence="3">The sequence shown here is derived from an EMBL/GenBank/DDBJ whole genome shotgun (WGS) entry which is preliminary data.</text>
</comment>
<feature type="compositionally biased region" description="Polar residues" evidence="1">
    <location>
        <begin position="254"/>
        <end position="275"/>
    </location>
</feature>
<evidence type="ECO:0000313" key="3">
    <source>
        <dbReference type="EMBL" id="ORY62594.1"/>
    </source>
</evidence>
<dbReference type="AlphaFoldDB" id="A0A1Y2DTW6"/>
<keyword evidence="4" id="KW-1185">Reference proteome</keyword>
<accession>A0A1Y2DTW6</accession>
<dbReference type="RefSeq" id="XP_040714430.1">
    <property type="nucleotide sequence ID" value="XM_040857299.1"/>
</dbReference>
<organism evidence="3 4">
    <name type="scientific">Pseudomassariella vexata</name>
    <dbReference type="NCBI Taxonomy" id="1141098"/>
    <lineage>
        <taxon>Eukaryota</taxon>
        <taxon>Fungi</taxon>
        <taxon>Dikarya</taxon>
        <taxon>Ascomycota</taxon>
        <taxon>Pezizomycotina</taxon>
        <taxon>Sordariomycetes</taxon>
        <taxon>Xylariomycetidae</taxon>
        <taxon>Amphisphaeriales</taxon>
        <taxon>Pseudomassariaceae</taxon>
        <taxon>Pseudomassariella</taxon>
    </lineage>
</organism>
<evidence type="ECO:0000256" key="1">
    <source>
        <dbReference type="SAM" id="MobiDB-lite"/>
    </source>
</evidence>
<feature type="region of interest" description="Disordered" evidence="1">
    <location>
        <begin position="315"/>
        <end position="389"/>
    </location>
</feature>
<evidence type="ECO:0000313" key="4">
    <source>
        <dbReference type="Proteomes" id="UP000193689"/>
    </source>
</evidence>
<dbReference type="GeneID" id="63773511"/>
<feature type="compositionally biased region" description="Polar residues" evidence="1">
    <location>
        <begin position="337"/>
        <end position="346"/>
    </location>
</feature>
<keyword evidence="2" id="KW-0472">Membrane</keyword>
<evidence type="ECO:0000256" key="2">
    <source>
        <dbReference type="SAM" id="Phobius"/>
    </source>
</evidence>
<feature type="region of interest" description="Disordered" evidence="1">
    <location>
        <begin position="250"/>
        <end position="290"/>
    </location>
</feature>
<dbReference type="EMBL" id="MCFJ01000009">
    <property type="protein sequence ID" value="ORY62594.1"/>
    <property type="molecule type" value="Genomic_DNA"/>
</dbReference>
<feature type="compositionally biased region" description="Polar residues" evidence="1">
    <location>
        <begin position="315"/>
        <end position="331"/>
    </location>
</feature>
<dbReference type="OrthoDB" id="4148662at2759"/>
<sequence length="389" mass="40774">MSDTSSPDVSHGTCYYAQNSEAKGDFIPCGNIEWGDWPCCHVGSICLGYDDSNACWDYDTGNTYVAGCTDSGYSARVCPNKTPLFDDQEWVAIQQCESSDDGMQWGGCEVDTDLTSLTRLPHSSCDPYCSSIPVYVGSKTLSAYATVPSRAGGTIIWTNGFDPNTLKAPKSTTTSQSATESSQQVSTSASASSQTTSTSIPTTSAHSDDNSLSTGAKAGIGIGSVGAALFFVVAILLGLLVRRRRRKNRENNNSHYTMPPDQQSGYYDPNTTAGPHSSPPQGPYEGFKSELPADAPVRHASSPLFKVDGNSILSQSPHLSTGTGTSNSPYQAYSPYNEGSTISDASTLPGGGGGYARHVSPQTTGELQGSPPPGQGGHGAMAPIQELQG</sequence>
<reference evidence="3 4" key="1">
    <citation type="submission" date="2016-07" db="EMBL/GenBank/DDBJ databases">
        <title>Pervasive Adenine N6-methylation of Active Genes in Fungi.</title>
        <authorList>
            <consortium name="DOE Joint Genome Institute"/>
            <person name="Mondo S.J."/>
            <person name="Dannebaum R.O."/>
            <person name="Kuo R.C."/>
            <person name="Labutti K."/>
            <person name="Haridas S."/>
            <person name="Kuo A."/>
            <person name="Salamov A."/>
            <person name="Ahrendt S.R."/>
            <person name="Lipzen A."/>
            <person name="Sullivan W."/>
            <person name="Andreopoulos W.B."/>
            <person name="Clum A."/>
            <person name="Lindquist E."/>
            <person name="Daum C."/>
            <person name="Ramamoorthy G.K."/>
            <person name="Gryganskyi A."/>
            <person name="Culley D."/>
            <person name="Magnuson J.K."/>
            <person name="James T.Y."/>
            <person name="O'Malley M.A."/>
            <person name="Stajich J.E."/>
            <person name="Spatafora J.W."/>
            <person name="Visel A."/>
            <person name="Grigoriev I.V."/>
        </authorList>
    </citation>
    <scope>NUCLEOTIDE SEQUENCE [LARGE SCALE GENOMIC DNA]</scope>
    <source>
        <strain evidence="3 4">CBS 129021</strain>
    </source>
</reference>